<reference evidence="7" key="1">
    <citation type="submission" date="2021-01" db="EMBL/GenBank/DDBJ databases">
        <authorList>
            <person name="Corre E."/>
            <person name="Pelletier E."/>
            <person name="Niang G."/>
            <person name="Scheremetjew M."/>
            <person name="Finn R."/>
            <person name="Kale V."/>
            <person name="Holt S."/>
            <person name="Cochrane G."/>
            <person name="Meng A."/>
            <person name="Brown T."/>
            <person name="Cohen L."/>
        </authorList>
    </citation>
    <scope>NUCLEOTIDE SEQUENCE</scope>
    <source>
        <strain evidence="7">WS</strain>
    </source>
</reference>
<feature type="compositionally biased region" description="Polar residues" evidence="6">
    <location>
        <begin position="392"/>
        <end position="422"/>
    </location>
</feature>
<evidence type="ECO:0008006" key="8">
    <source>
        <dbReference type="Google" id="ProtNLM"/>
    </source>
</evidence>
<dbReference type="EMBL" id="HBGD01005245">
    <property type="protein sequence ID" value="CAD9081097.1"/>
    <property type="molecule type" value="Transcribed_RNA"/>
</dbReference>
<dbReference type="Gene3D" id="1.25.40.10">
    <property type="entry name" value="Tetratricopeptide repeat domain"/>
    <property type="match status" value="3"/>
</dbReference>
<dbReference type="AlphaFoldDB" id="A0A7S1KQ47"/>
<dbReference type="Pfam" id="PF23241">
    <property type="entry name" value="HAT_PRP39_C"/>
    <property type="match status" value="1"/>
</dbReference>
<gene>
    <name evidence="7" type="ORF">PCOS0759_LOCUS4337</name>
</gene>
<evidence type="ECO:0000256" key="5">
    <source>
        <dbReference type="ARBA" id="ARBA00023242"/>
    </source>
</evidence>
<keyword evidence="5" id="KW-0539">Nucleus</keyword>
<organism evidence="7">
    <name type="scientific">Percolomonas cosmopolitus</name>
    <dbReference type="NCBI Taxonomy" id="63605"/>
    <lineage>
        <taxon>Eukaryota</taxon>
        <taxon>Discoba</taxon>
        <taxon>Heterolobosea</taxon>
        <taxon>Tetramitia</taxon>
        <taxon>Eutetramitia</taxon>
        <taxon>Percolomonadidae</taxon>
        <taxon>Percolomonas</taxon>
    </lineage>
</organism>
<dbReference type="SUPFAM" id="SSF48452">
    <property type="entry name" value="TPR-like"/>
    <property type="match status" value="2"/>
</dbReference>
<evidence type="ECO:0000256" key="6">
    <source>
        <dbReference type="SAM" id="MobiDB-lite"/>
    </source>
</evidence>
<feature type="compositionally biased region" description="Low complexity" evidence="6">
    <location>
        <begin position="165"/>
        <end position="185"/>
    </location>
</feature>
<evidence type="ECO:0000256" key="2">
    <source>
        <dbReference type="ARBA" id="ARBA00022664"/>
    </source>
</evidence>
<feature type="region of interest" description="Disordered" evidence="6">
    <location>
        <begin position="165"/>
        <end position="222"/>
    </location>
</feature>
<feature type="region of interest" description="Disordered" evidence="6">
    <location>
        <begin position="269"/>
        <end position="301"/>
    </location>
</feature>
<protein>
    <recommendedName>
        <fullName evidence="8">Suppressor of forked domain-containing protein</fullName>
    </recommendedName>
</protein>
<evidence type="ECO:0000256" key="1">
    <source>
        <dbReference type="ARBA" id="ARBA00004123"/>
    </source>
</evidence>
<evidence type="ECO:0000256" key="4">
    <source>
        <dbReference type="ARBA" id="ARBA00023187"/>
    </source>
</evidence>
<accession>A0A7S1KQ47</accession>
<feature type="compositionally biased region" description="Low complexity" evidence="6">
    <location>
        <begin position="276"/>
        <end position="301"/>
    </location>
</feature>
<feature type="compositionally biased region" description="Polar residues" evidence="6">
    <location>
        <begin position="44"/>
        <end position="82"/>
    </location>
</feature>
<feature type="compositionally biased region" description="Polar residues" evidence="6">
    <location>
        <begin position="142"/>
        <end position="153"/>
    </location>
</feature>
<keyword evidence="4" id="KW-0508">mRNA splicing</keyword>
<name>A0A7S1KQ47_9EUKA</name>
<dbReference type="PANTHER" id="PTHR11246:SF20">
    <property type="entry name" value="TPR-CONTAINING PROTEIN DDB_G0280363"/>
    <property type="match status" value="1"/>
</dbReference>
<dbReference type="SMART" id="SM00386">
    <property type="entry name" value="HAT"/>
    <property type="match status" value="9"/>
</dbReference>
<keyword evidence="3" id="KW-0677">Repeat</keyword>
<sequence>MYPSSDPNNNNNQPFLTPYLQKVSNRNPNSQQQQPHQQAPPLNSGASTSQGGVGTNSNPQPSQKPTSVFSHSSSIWKSTATNDPHGPLPTPSDNSNNVTERPKRATFSSGSGHHRSLSSGAQTRNPFQSRMHYSGGGGSTGARIQQSSSTDPYNAFGSATISYNSAPPSGSSSFSHSHSSSCSESAGEDLEDRMDGLSLGGFSTSPCSSSTNSVSSTLSSHSTGSAYGFSRNHIMSFTDYSEPNSYMRIPDHGLSTSPPSYNPHIVGLDSPPKHYSSSGGPLSLNSLIDSTHSTGGSSSSYNQFSTSPSSFSQFSGPWSSQQFSTNQGNAIGGSLFHPPSPQFPQHQGQPIGGNLHLYQNAPGVPPQAMPPNQRPYHHGVGQNLMDVRNPPTMHQQSPTYSQQAHSTYAQHHDLNSSPQGYFSNPVAPRYSTTPSSPTAPRRIRKSHSTPASPSGTPNPSPPKGYNRKPRSLGPSPQKPRPGNARHSGWAGSVTMNGSRTSPSKSTRGKTRPRKREESQGAKQRYKELSRLMKESGNFYDAKELAVHEMNDLPNEVHWRVCMDLADMAKRENLLEDARHWFMQVNKLQPLAAQGWLEFAKLEEECGNVMQCHNLLMKGLQHCQQHESLLIKAVKFFENINKIHCAREILGRLRFMSIEKNWKIFLEGALFESRDGNVKLARDVFKLLMHKVRRHGPIYYEAYKLEEKCEEYVRAIHIVEKGLEENPRYGPLWFSYLHLLEREASHKAIQENKPIDLTAVRQAVEKAVQTISSELVWKVYFEAAHIEERANEIKRARTMYARSVVKCLVNLRWKVWLAGARTELNAGQHQVARDLLNRALKEVPNKTRAQVLIECARLEEYYGNIEKGREFLKRAKQEAKHEWKVFLESILLEMRANNTRQAIKEAEEALEIHRGTGRLWAVLIQLKQCDGPDEQIKIFRQALVEVPKSGEVWCEGARIRLNPLSPKFNLDKARDYLNFAIKFTPQYGDSFIEYLRLELLSKGPRLEEQDKLYLEQLCVNADPNYGPLWFFCKTCPTDSTRSVLRRAKNLLRQELTKYQVPYQRAILRFACKSVSVNIDADSEHSPEDFAMSLQTLTDADDEETRKKRIFGSEQLSA</sequence>
<dbReference type="GO" id="GO:0000398">
    <property type="term" value="P:mRNA splicing, via spliceosome"/>
    <property type="evidence" value="ECO:0007669"/>
    <property type="project" value="InterPro"/>
</dbReference>
<feature type="compositionally biased region" description="Polar residues" evidence="6">
    <location>
        <begin position="493"/>
        <end position="505"/>
    </location>
</feature>
<proteinExistence type="predicted"/>
<feature type="region of interest" description="Disordered" evidence="6">
    <location>
        <begin position="366"/>
        <end position="525"/>
    </location>
</feature>
<comment type="subcellular location">
    <subcellularLocation>
        <location evidence="1">Nucleus</location>
    </subcellularLocation>
</comment>
<evidence type="ECO:0000256" key="3">
    <source>
        <dbReference type="ARBA" id="ARBA00022737"/>
    </source>
</evidence>
<dbReference type="InterPro" id="IPR003107">
    <property type="entry name" value="HAT"/>
</dbReference>
<feature type="compositionally biased region" description="Low complexity" evidence="6">
    <location>
        <begin position="25"/>
        <end position="43"/>
    </location>
</feature>
<feature type="region of interest" description="Disordered" evidence="6">
    <location>
        <begin position="1"/>
        <end position="153"/>
    </location>
</feature>
<evidence type="ECO:0000313" key="7">
    <source>
        <dbReference type="EMBL" id="CAD9081097.1"/>
    </source>
</evidence>
<dbReference type="InterPro" id="IPR011990">
    <property type="entry name" value="TPR-like_helical_dom_sf"/>
</dbReference>
<dbReference type="PANTHER" id="PTHR11246">
    <property type="entry name" value="PRE-MRNA SPLICING FACTOR"/>
    <property type="match status" value="1"/>
</dbReference>
<feature type="compositionally biased region" description="Basic and acidic residues" evidence="6">
    <location>
        <begin position="514"/>
        <end position="525"/>
    </location>
</feature>
<feature type="compositionally biased region" description="Low complexity" evidence="6">
    <location>
        <begin position="203"/>
        <end position="222"/>
    </location>
</feature>
<dbReference type="InterPro" id="IPR045075">
    <property type="entry name" value="Syf1-like"/>
</dbReference>
<dbReference type="InterPro" id="IPR059164">
    <property type="entry name" value="HAT_PRP39_C"/>
</dbReference>
<keyword evidence="2" id="KW-0507">mRNA processing</keyword>